<organism evidence="5 6">
    <name type="scientific">Marinobacter nanhaiticus D15-8W</name>
    <dbReference type="NCBI Taxonomy" id="626887"/>
    <lineage>
        <taxon>Bacteria</taxon>
        <taxon>Pseudomonadati</taxon>
        <taxon>Pseudomonadota</taxon>
        <taxon>Gammaproteobacteria</taxon>
        <taxon>Pseudomonadales</taxon>
        <taxon>Marinobacteraceae</taxon>
        <taxon>Marinobacter</taxon>
    </lineage>
</organism>
<reference evidence="5 6" key="1">
    <citation type="journal article" date="2013" name="Genome Announc.">
        <title>Genome Sequence of the Polycyclic Aromatic Hydrocarbon-Degrading Bacterium Strain Marinobacter nanhaiticus D15-8WT.</title>
        <authorList>
            <person name="Cui Z."/>
            <person name="Gao W."/>
            <person name="Li Q."/>
            <person name="Xu G."/>
            <person name="Zheng L."/>
        </authorList>
    </citation>
    <scope>NUCLEOTIDE SEQUENCE [LARGE SCALE GENOMIC DNA]</scope>
    <source>
        <strain evidence="5 6">D15-8W</strain>
    </source>
</reference>
<protein>
    <submittedName>
        <fullName evidence="5">TRAP transporter substrate-binding protein DctP</fullName>
    </submittedName>
</protein>
<comment type="caution">
    <text evidence="5">The sequence shown here is derived from an EMBL/GenBank/DDBJ whole genome shotgun (WGS) entry which is preliminary data.</text>
</comment>
<dbReference type="eggNOG" id="COG1638">
    <property type="taxonomic scope" value="Bacteria"/>
</dbReference>
<dbReference type="AlphaFoldDB" id="N6W078"/>
<sequence length="331" mass="37417">MKLQFKTIFLSIFVGVLPVAVSASPEPLVFSHVVSPDTPKGKMATMFKTLVERTLGDKYTIVIRPNAEMMDDDDAIDAVARGKIHFAVPSVSKFQGYTDKLKIYDLPFLFPDHEAIERFQQGSAGQSLLTSMDAKGIRGIGYLYNGMKQLTANKPFHEPADLAGLSFRIMDSDVLEQQFRTIDAIPLPMAFADVYQGLATGLIQGQENTWSNIYSQKFYEHQPYIMESNHGVLDYMVITNARFWGNLSEEDLRHFEYALQMALEYGNSVSKAKAMNDRDEIRRMRDIELFKPTPSELRVWQDAMKPVWEAYEDEIGKDLIDAALAAGQTET</sequence>
<dbReference type="InterPro" id="IPR004682">
    <property type="entry name" value="TRAP_DctP"/>
</dbReference>
<dbReference type="EMBL" id="APLQ01000011">
    <property type="protein sequence ID" value="ENO15935.1"/>
    <property type="molecule type" value="Genomic_DNA"/>
</dbReference>
<evidence type="ECO:0000256" key="1">
    <source>
        <dbReference type="ARBA" id="ARBA00009023"/>
    </source>
</evidence>
<dbReference type="InterPro" id="IPR018389">
    <property type="entry name" value="DctP_fam"/>
</dbReference>
<dbReference type="InterPro" id="IPR038404">
    <property type="entry name" value="TRAP_DctP_sf"/>
</dbReference>
<evidence type="ECO:0000256" key="4">
    <source>
        <dbReference type="SAM" id="SignalP"/>
    </source>
</evidence>
<dbReference type="OrthoDB" id="9771186at2"/>
<dbReference type="Pfam" id="PF03480">
    <property type="entry name" value="DctP"/>
    <property type="match status" value="1"/>
</dbReference>
<dbReference type="NCBIfam" id="NF037995">
    <property type="entry name" value="TRAP_S1"/>
    <property type="match status" value="1"/>
</dbReference>
<feature type="chain" id="PRO_5004126735" evidence="4">
    <location>
        <begin position="24"/>
        <end position="331"/>
    </location>
</feature>
<evidence type="ECO:0000256" key="3">
    <source>
        <dbReference type="ARBA" id="ARBA00022729"/>
    </source>
</evidence>
<feature type="signal peptide" evidence="4">
    <location>
        <begin position="1"/>
        <end position="23"/>
    </location>
</feature>
<evidence type="ECO:0000256" key="2">
    <source>
        <dbReference type="ARBA" id="ARBA00022448"/>
    </source>
</evidence>
<dbReference type="GO" id="GO:0015740">
    <property type="term" value="P:C4-dicarboxylate transport"/>
    <property type="evidence" value="ECO:0007669"/>
    <property type="project" value="TreeGrafter"/>
</dbReference>
<dbReference type="Proteomes" id="UP000013165">
    <property type="component" value="Unassembled WGS sequence"/>
</dbReference>
<dbReference type="PANTHER" id="PTHR33376">
    <property type="match status" value="1"/>
</dbReference>
<comment type="similarity">
    <text evidence="1">Belongs to the bacterial solute-binding protein 7 family.</text>
</comment>
<dbReference type="GO" id="GO:0055085">
    <property type="term" value="P:transmembrane transport"/>
    <property type="evidence" value="ECO:0007669"/>
    <property type="project" value="InterPro"/>
</dbReference>
<dbReference type="PATRIC" id="fig|626887.3.peg.2267"/>
<dbReference type="PIRSF" id="PIRSF006470">
    <property type="entry name" value="DctB"/>
    <property type="match status" value="1"/>
</dbReference>
<accession>N6W078</accession>
<name>N6W078_9GAMM</name>
<keyword evidence="3 4" id="KW-0732">Signal</keyword>
<keyword evidence="2" id="KW-0813">Transport</keyword>
<keyword evidence="6" id="KW-1185">Reference proteome</keyword>
<dbReference type="HOGENOM" id="CLU_036176_1_3_6"/>
<gene>
    <name evidence="5" type="ORF">J057_11301</name>
</gene>
<dbReference type="STRING" id="626887.J057_11301"/>
<evidence type="ECO:0000313" key="5">
    <source>
        <dbReference type="EMBL" id="ENO15935.1"/>
    </source>
</evidence>
<evidence type="ECO:0000313" key="6">
    <source>
        <dbReference type="Proteomes" id="UP000013165"/>
    </source>
</evidence>
<dbReference type="RefSeq" id="WP_004580225.1">
    <property type="nucleotide sequence ID" value="NZ_AP028878.1"/>
</dbReference>
<dbReference type="GO" id="GO:0030288">
    <property type="term" value="C:outer membrane-bounded periplasmic space"/>
    <property type="evidence" value="ECO:0007669"/>
    <property type="project" value="InterPro"/>
</dbReference>
<dbReference type="PANTHER" id="PTHR33376:SF7">
    <property type="entry name" value="C4-DICARBOXYLATE-BINDING PROTEIN DCTB"/>
    <property type="match status" value="1"/>
</dbReference>
<proteinExistence type="inferred from homology"/>
<dbReference type="NCBIfam" id="TIGR00787">
    <property type="entry name" value="dctP"/>
    <property type="match status" value="1"/>
</dbReference>
<dbReference type="Gene3D" id="3.40.190.170">
    <property type="entry name" value="Bacterial extracellular solute-binding protein, family 7"/>
    <property type="match status" value="1"/>
</dbReference>